<dbReference type="InterPro" id="IPR003362">
    <property type="entry name" value="Bact_transf"/>
</dbReference>
<dbReference type="RefSeq" id="WP_368008905.1">
    <property type="nucleotide sequence ID" value="NZ_JAMXFF010000050.1"/>
</dbReference>
<evidence type="ECO:0000256" key="3">
    <source>
        <dbReference type="ARBA" id="ARBA00022679"/>
    </source>
</evidence>
<evidence type="ECO:0000259" key="8">
    <source>
        <dbReference type="Pfam" id="PF02397"/>
    </source>
</evidence>
<feature type="transmembrane region" description="Helical" evidence="7">
    <location>
        <begin position="285"/>
        <end position="306"/>
    </location>
</feature>
<dbReference type="GO" id="GO:0016740">
    <property type="term" value="F:transferase activity"/>
    <property type="evidence" value="ECO:0007669"/>
    <property type="project" value="UniProtKB-KW"/>
</dbReference>
<feature type="transmembrane region" description="Helical" evidence="7">
    <location>
        <begin position="21"/>
        <end position="45"/>
    </location>
</feature>
<protein>
    <submittedName>
        <fullName evidence="9">Sugar transferase</fullName>
    </submittedName>
</protein>
<evidence type="ECO:0000256" key="4">
    <source>
        <dbReference type="ARBA" id="ARBA00022692"/>
    </source>
</evidence>
<dbReference type="PANTHER" id="PTHR30576">
    <property type="entry name" value="COLANIC BIOSYNTHESIS UDP-GLUCOSE LIPID CARRIER TRANSFERASE"/>
    <property type="match status" value="1"/>
</dbReference>
<comment type="similarity">
    <text evidence="2">Belongs to the bacterial sugar transferase family.</text>
</comment>
<evidence type="ECO:0000313" key="9">
    <source>
        <dbReference type="EMBL" id="MCT7969439.1"/>
    </source>
</evidence>
<evidence type="ECO:0000313" key="10">
    <source>
        <dbReference type="Proteomes" id="UP001525890"/>
    </source>
</evidence>
<evidence type="ECO:0000256" key="1">
    <source>
        <dbReference type="ARBA" id="ARBA00004141"/>
    </source>
</evidence>
<evidence type="ECO:0000256" key="5">
    <source>
        <dbReference type="ARBA" id="ARBA00022989"/>
    </source>
</evidence>
<evidence type="ECO:0000256" key="6">
    <source>
        <dbReference type="ARBA" id="ARBA00023136"/>
    </source>
</evidence>
<gene>
    <name evidence="9" type="ORF">NG799_24280</name>
</gene>
<keyword evidence="6 7" id="KW-0472">Membrane</keyword>
<sequence>MDKRKLDIRAPLIAKLSRGTGIGSLRIILLIVLDSVMLSYAWLLADKFGTPVGAFSLIATQNDKPGFLIPILVITLGIVASAGLYGTDDRRRDFFNLIKSLSFAQCVLLFIGYLYEPEAVISRSTFLLSWVFAIAFVLSERLFLHLTIVYLRQRGAIRQRIGLVCKPKDIETAKRFIVKSKQYKICDVEDLSIREKSHDWSEMIQRLREKSVSEVFVCSELSVRDQIYLYWELKRAGIHLRILPLGLELPIQWSEIKMVNGIPSMRFRSPPIIGGDYWIKRGFDLVAAGIIIFLISPGLLLLAILIKVDSPGPIFYKQVRMGLKGRHFQVWKFRTMVTNAEQLQKDLEAKNEMAGGIMFKMKDDPRITRVGKFIRRYSLDELPQIINVLNGEMSLVGPRPFPLRDVERFSEHHFMRHEVLPGITGLWQVSGRSDIVDFEEVFRLDMTYIQNWSVSLDFQILFQTVKVVFAKEGAY</sequence>
<keyword evidence="10" id="KW-1185">Reference proteome</keyword>
<proteinExistence type="inferred from homology"/>
<organism evidence="9 10">
    <name type="scientific">Laspinema palackyanum D2a</name>
    <dbReference type="NCBI Taxonomy" id="2953684"/>
    <lineage>
        <taxon>Bacteria</taxon>
        <taxon>Bacillati</taxon>
        <taxon>Cyanobacteriota</taxon>
        <taxon>Cyanophyceae</taxon>
        <taxon>Oscillatoriophycideae</taxon>
        <taxon>Oscillatoriales</taxon>
        <taxon>Laspinemataceae</taxon>
        <taxon>Laspinema</taxon>
        <taxon>Laspinema palackyanum</taxon>
    </lineage>
</organism>
<keyword evidence="3 9" id="KW-0808">Transferase</keyword>
<dbReference type="Pfam" id="PF02397">
    <property type="entry name" value="Bac_transf"/>
    <property type="match status" value="1"/>
</dbReference>
<accession>A0ABT2MXG3</accession>
<evidence type="ECO:0000256" key="2">
    <source>
        <dbReference type="ARBA" id="ARBA00006464"/>
    </source>
</evidence>
<feature type="domain" description="Bacterial sugar transferase" evidence="8">
    <location>
        <begin position="280"/>
        <end position="469"/>
    </location>
</feature>
<evidence type="ECO:0000256" key="7">
    <source>
        <dbReference type="SAM" id="Phobius"/>
    </source>
</evidence>
<dbReference type="InterPro" id="IPR017475">
    <property type="entry name" value="EPS_sugar_tfrase"/>
</dbReference>
<keyword evidence="4 7" id="KW-0812">Transmembrane</keyword>
<comment type="caution">
    <text evidence="9">The sequence shown here is derived from an EMBL/GenBank/DDBJ whole genome shotgun (WGS) entry which is preliminary data.</text>
</comment>
<feature type="transmembrane region" description="Helical" evidence="7">
    <location>
        <begin position="97"/>
        <end position="115"/>
    </location>
</feature>
<dbReference type="Proteomes" id="UP001525890">
    <property type="component" value="Unassembled WGS sequence"/>
</dbReference>
<dbReference type="EMBL" id="JAMXFF010000050">
    <property type="protein sequence ID" value="MCT7969439.1"/>
    <property type="molecule type" value="Genomic_DNA"/>
</dbReference>
<dbReference type="NCBIfam" id="TIGR03025">
    <property type="entry name" value="EPS_sugtrans"/>
    <property type="match status" value="1"/>
</dbReference>
<name>A0ABT2MXG3_9CYAN</name>
<feature type="transmembrane region" description="Helical" evidence="7">
    <location>
        <begin position="127"/>
        <end position="151"/>
    </location>
</feature>
<keyword evidence="5 7" id="KW-1133">Transmembrane helix</keyword>
<comment type="subcellular location">
    <subcellularLocation>
        <location evidence="1">Membrane</location>
        <topology evidence="1">Multi-pass membrane protein</topology>
    </subcellularLocation>
</comment>
<dbReference type="PANTHER" id="PTHR30576:SF23">
    <property type="entry name" value="GLUCOSYLTRANSFERASE"/>
    <property type="match status" value="1"/>
</dbReference>
<feature type="transmembrane region" description="Helical" evidence="7">
    <location>
        <begin position="65"/>
        <end position="85"/>
    </location>
</feature>
<reference evidence="9 10" key="1">
    <citation type="journal article" date="2022" name="Front. Microbiol.">
        <title>High genomic differentiation and limited gene flow indicate recent cryptic speciation within the genus Laspinema (cyanobacteria).</title>
        <authorList>
            <person name="Stanojkovic A."/>
            <person name="Skoupy S."/>
            <person name="Skaloud P."/>
            <person name="Dvorak P."/>
        </authorList>
    </citation>
    <scope>NUCLEOTIDE SEQUENCE [LARGE SCALE GENOMIC DNA]</scope>
    <source>
        <strain evidence="9 10">D2a</strain>
    </source>
</reference>